<reference evidence="2 3" key="1">
    <citation type="submission" date="2020-07" db="EMBL/GenBank/DDBJ databases">
        <title>Sequencing the genomes of 1000 actinobacteria strains.</title>
        <authorList>
            <person name="Klenk H.-P."/>
        </authorList>
    </citation>
    <scope>NUCLEOTIDE SEQUENCE [LARGE SCALE GENOMIC DNA]</scope>
    <source>
        <strain evidence="2 3">DSM 18448</strain>
    </source>
</reference>
<gene>
    <name evidence="2" type="ORF">F4554_000476</name>
</gene>
<feature type="transmembrane region" description="Helical" evidence="1">
    <location>
        <begin position="83"/>
        <end position="104"/>
    </location>
</feature>
<feature type="transmembrane region" description="Helical" evidence="1">
    <location>
        <begin position="147"/>
        <end position="168"/>
    </location>
</feature>
<feature type="transmembrane region" description="Helical" evidence="1">
    <location>
        <begin position="111"/>
        <end position="135"/>
    </location>
</feature>
<dbReference type="RefSeq" id="WP_179785846.1">
    <property type="nucleotide sequence ID" value="NZ_BAAARR010000015.1"/>
</dbReference>
<comment type="caution">
    <text evidence="2">The sequence shown here is derived from an EMBL/GenBank/DDBJ whole genome shotgun (WGS) entry which is preliminary data.</text>
</comment>
<organism evidence="2 3">
    <name type="scientific">Actinopolymorpha rutila</name>
    <dbReference type="NCBI Taxonomy" id="446787"/>
    <lineage>
        <taxon>Bacteria</taxon>
        <taxon>Bacillati</taxon>
        <taxon>Actinomycetota</taxon>
        <taxon>Actinomycetes</taxon>
        <taxon>Propionibacteriales</taxon>
        <taxon>Actinopolymorphaceae</taxon>
        <taxon>Actinopolymorpha</taxon>
    </lineage>
</organism>
<feature type="transmembrane region" description="Helical" evidence="1">
    <location>
        <begin position="232"/>
        <end position="253"/>
    </location>
</feature>
<dbReference type="Proteomes" id="UP000579605">
    <property type="component" value="Unassembled WGS sequence"/>
</dbReference>
<evidence type="ECO:0000256" key="1">
    <source>
        <dbReference type="SAM" id="Phobius"/>
    </source>
</evidence>
<keyword evidence="1" id="KW-1133">Transmembrane helix</keyword>
<feature type="transmembrane region" description="Helical" evidence="1">
    <location>
        <begin position="189"/>
        <end position="212"/>
    </location>
</feature>
<feature type="transmembrane region" description="Helical" evidence="1">
    <location>
        <begin position="274"/>
        <end position="302"/>
    </location>
</feature>
<keyword evidence="3" id="KW-1185">Reference proteome</keyword>
<name>A0A852Z877_9ACTN</name>
<feature type="transmembrane region" description="Helical" evidence="1">
    <location>
        <begin position="27"/>
        <end position="46"/>
    </location>
</feature>
<accession>A0A852Z877</accession>
<sequence>MTDSPSATATAAPTTPRRLNRGGCRPAWALAAFGFADAYALVRLLWATGSRWGYTACDRTVEQTADQVATGCGAATLDSLPFWSGWGAVALCAALVAVTALGVVRPGRLVAAGLWPAAAVLVALSFPGHLVFQVAAAAGHLTDWRDLANRVVLLGGGLLVAAAAVSAAPRAQGVRRPAGVLQAPRWLRAWAGAGCALPLLGWTLPHTLWLLGVPFGIPAEMLAKVREDISPAMGIALCAVPALGGLLTLGLAGRWGQEFPRWLPLLAGRRVPRLLALVPAGVASVALTSYGLIGVSMIATALVDGQTTWAGLAAAWAVTGTEVLFLAWGVALGVATLGYHRLTRAR</sequence>
<proteinExistence type="predicted"/>
<feature type="transmembrane region" description="Helical" evidence="1">
    <location>
        <begin position="314"/>
        <end position="339"/>
    </location>
</feature>
<protein>
    <submittedName>
        <fullName evidence="2">Uncharacterized protein</fullName>
    </submittedName>
</protein>
<dbReference type="EMBL" id="JACBZH010000001">
    <property type="protein sequence ID" value="NYH87838.1"/>
    <property type="molecule type" value="Genomic_DNA"/>
</dbReference>
<dbReference type="AlphaFoldDB" id="A0A852Z877"/>
<keyword evidence="1" id="KW-0812">Transmembrane</keyword>
<keyword evidence="1" id="KW-0472">Membrane</keyword>
<evidence type="ECO:0000313" key="2">
    <source>
        <dbReference type="EMBL" id="NYH87838.1"/>
    </source>
</evidence>
<evidence type="ECO:0000313" key="3">
    <source>
        <dbReference type="Proteomes" id="UP000579605"/>
    </source>
</evidence>